<dbReference type="InterPro" id="IPR000055">
    <property type="entry name" value="Restrct_endonuc_typeI_TRD"/>
</dbReference>
<dbReference type="eggNOG" id="COG0732">
    <property type="taxonomic scope" value="Bacteria"/>
</dbReference>
<dbReference type="PANTHER" id="PTHR30408:SF12">
    <property type="entry name" value="TYPE I RESTRICTION ENZYME MJAVIII SPECIFICITY SUBUNIT"/>
    <property type="match status" value="1"/>
</dbReference>
<dbReference type="HOGENOM" id="CLU_021095_7_1_7"/>
<protein>
    <submittedName>
        <fullName evidence="5">Type I restriction-modification system,specificity subunit S</fullName>
        <ecNumber evidence="5">3.1.21.3</ecNumber>
    </submittedName>
</protein>
<evidence type="ECO:0000313" key="6">
    <source>
        <dbReference type="Proteomes" id="UP000008387"/>
    </source>
</evidence>
<keyword evidence="2" id="KW-0680">Restriction system</keyword>
<dbReference type="REBASE" id="36677">
    <property type="entry name" value="HbiCORF360P"/>
</dbReference>
<feature type="domain" description="Type I restriction modification DNA specificity" evidence="4">
    <location>
        <begin position="37"/>
        <end position="185"/>
    </location>
</feature>
<dbReference type="GO" id="GO:0009035">
    <property type="term" value="F:type I site-specific deoxyribonuclease activity"/>
    <property type="evidence" value="ECO:0007669"/>
    <property type="project" value="UniProtKB-EC"/>
</dbReference>
<dbReference type="EC" id="3.1.21.3" evidence="5"/>
<dbReference type="EMBL" id="FR871758">
    <property type="protein sequence ID" value="CCB80916.1"/>
    <property type="molecule type" value="Genomic_DNA"/>
</dbReference>
<dbReference type="AlphaFoldDB" id="F8KUI1"/>
<dbReference type="GO" id="GO:0009307">
    <property type="term" value="P:DNA restriction-modification system"/>
    <property type="evidence" value="ECO:0007669"/>
    <property type="project" value="UniProtKB-KW"/>
</dbReference>
<dbReference type="PANTHER" id="PTHR30408">
    <property type="entry name" value="TYPE-1 RESTRICTION ENZYME ECOKI SPECIFICITY PROTEIN"/>
    <property type="match status" value="1"/>
</dbReference>
<keyword evidence="5" id="KW-0378">Hydrolase</keyword>
<evidence type="ECO:0000256" key="3">
    <source>
        <dbReference type="ARBA" id="ARBA00023125"/>
    </source>
</evidence>
<dbReference type="Pfam" id="PF01420">
    <property type="entry name" value="Methylase_S"/>
    <property type="match status" value="1"/>
</dbReference>
<organism evidence="5 6">
    <name type="scientific">Helicobacter bizzozeronii (strain CIII-1)</name>
    <dbReference type="NCBI Taxonomy" id="1002804"/>
    <lineage>
        <taxon>Bacteria</taxon>
        <taxon>Pseudomonadati</taxon>
        <taxon>Campylobacterota</taxon>
        <taxon>Epsilonproteobacteria</taxon>
        <taxon>Campylobacterales</taxon>
        <taxon>Helicobacteraceae</taxon>
        <taxon>Helicobacter</taxon>
    </lineage>
</organism>
<dbReference type="Gene3D" id="1.10.287.1120">
    <property type="entry name" value="Bipartite methylase S protein"/>
    <property type="match status" value="1"/>
</dbReference>
<dbReference type="InterPro" id="IPR052021">
    <property type="entry name" value="Type-I_RS_S_subunit"/>
</dbReference>
<geneLocation type="plasmid" evidence="5 6">
    <name>phbz1</name>
</geneLocation>
<accession>F8KUI1</accession>
<dbReference type="Proteomes" id="UP000008387">
    <property type="component" value="Plasmid phbz1"/>
</dbReference>
<dbReference type="InterPro" id="IPR044946">
    <property type="entry name" value="Restrct_endonuc_typeI_TRD_sf"/>
</dbReference>
<name>F8KUI1_HELBC</name>
<comment type="similarity">
    <text evidence="1">Belongs to the type-I restriction system S methylase family.</text>
</comment>
<sequence>MLLSQKKTLLEKIKQSMLELLLTTRALRFKGESGALEEVELGEVITLEYGASLPETQRIMGEYPIIGSNGIIGYHKNFLVKSPAIIVGRKGSAGRISYSDKNCYPIDTTYFVKLKHKCNSRFVYFLLLTLKLEKRAQFTGVPGLNRNDVCDLKIPLPPLPTQQKIAHLLSTLDRLIELTHQEQQLLVRITRALRDQLICKEN</sequence>
<proteinExistence type="inferred from homology"/>
<keyword evidence="6" id="KW-1185">Reference proteome</keyword>
<dbReference type="GO" id="GO:0003677">
    <property type="term" value="F:DNA binding"/>
    <property type="evidence" value="ECO:0007669"/>
    <property type="project" value="UniProtKB-KW"/>
</dbReference>
<keyword evidence="3" id="KW-0238">DNA-binding</keyword>
<dbReference type="SUPFAM" id="SSF116734">
    <property type="entry name" value="DNA methylase specificity domain"/>
    <property type="match status" value="1"/>
</dbReference>
<evidence type="ECO:0000256" key="1">
    <source>
        <dbReference type="ARBA" id="ARBA00010923"/>
    </source>
</evidence>
<evidence type="ECO:0000256" key="2">
    <source>
        <dbReference type="ARBA" id="ARBA00022747"/>
    </source>
</evidence>
<evidence type="ECO:0000259" key="4">
    <source>
        <dbReference type="Pfam" id="PF01420"/>
    </source>
</evidence>
<keyword evidence="5" id="KW-0614">Plasmid</keyword>
<dbReference type="Gene3D" id="3.90.220.20">
    <property type="entry name" value="DNA methylase specificity domains"/>
    <property type="match status" value="1"/>
</dbReference>
<dbReference type="RefSeq" id="WP_013882023.1">
    <property type="nucleotide sequence ID" value="NC_015670.1"/>
</dbReference>
<dbReference type="CDD" id="cd17267">
    <property type="entry name" value="RMtype1_S_EcoAO83I-TRD1-CR1_like"/>
    <property type="match status" value="1"/>
</dbReference>
<evidence type="ECO:0000313" key="5">
    <source>
        <dbReference type="EMBL" id="CCB80916.1"/>
    </source>
</evidence>
<gene>
    <name evidence="5" type="ordered locus">HBZC1_p0360</name>
</gene>
<reference evidence="5 6" key="1">
    <citation type="journal article" date="2011" name="J. Bacteriol.">
        <title>Genome sequence of Helicobacter bizzozeronii strain CIII-1, an isolate from human gastric mucosa.</title>
        <authorList>
            <person name="Schott T."/>
            <person name="Rossi M."/>
            <person name="Hanninen M.L."/>
        </authorList>
    </citation>
    <scope>NUCLEOTIDE SEQUENCE [LARGE SCALE GENOMIC DNA]</scope>
    <source>
        <strain evidence="5 6">CIII-1</strain>
    </source>
</reference>
<dbReference type="KEGG" id="hbi:HBZC1_p0360"/>